<evidence type="ECO:0000256" key="9">
    <source>
        <dbReference type="ARBA" id="ARBA00023146"/>
    </source>
</evidence>
<dbReference type="Pfam" id="PF02092">
    <property type="entry name" value="tRNA_synt_2f"/>
    <property type="match status" value="1"/>
</dbReference>
<dbReference type="RefSeq" id="WP_085884820.1">
    <property type="nucleotide sequence ID" value="NZ_FWFR01000003.1"/>
</dbReference>
<dbReference type="InParanoid" id="A0A1Y5TU89"/>
<evidence type="ECO:0000256" key="2">
    <source>
        <dbReference type="ARBA" id="ARBA00008226"/>
    </source>
</evidence>
<dbReference type="NCBIfam" id="TIGR00211">
    <property type="entry name" value="glyS"/>
    <property type="match status" value="1"/>
</dbReference>
<comment type="subunit">
    <text evidence="3 11">Tetramer of two alpha and two beta subunits.</text>
</comment>
<keyword evidence="4 11" id="KW-0963">Cytoplasm</keyword>
<dbReference type="SUPFAM" id="SSF109604">
    <property type="entry name" value="HD-domain/PDEase-like"/>
    <property type="match status" value="1"/>
</dbReference>
<dbReference type="InterPro" id="IPR015944">
    <property type="entry name" value="Gly-tRNA-synth_bsu"/>
</dbReference>
<protein>
    <recommendedName>
        <fullName evidence="11">Glycine--tRNA ligase beta subunit</fullName>
        <ecNumber evidence="11">6.1.1.14</ecNumber>
    </recommendedName>
    <alternativeName>
        <fullName evidence="11">Glycyl-tRNA synthetase beta subunit</fullName>
        <shortName evidence="11">GlyRS</shortName>
    </alternativeName>
</protein>
<dbReference type="GO" id="GO:0005524">
    <property type="term" value="F:ATP binding"/>
    <property type="evidence" value="ECO:0007669"/>
    <property type="project" value="UniProtKB-UniRule"/>
</dbReference>
<comment type="similarity">
    <text evidence="2 11">Belongs to the class-II aminoacyl-tRNA synthetase family.</text>
</comment>
<evidence type="ECO:0000256" key="8">
    <source>
        <dbReference type="ARBA" id="ARBA00022917"/>
    </source>
</evidence>
<keyword evidence="5 11" id="KW-0436">Ligase</keyword>
<reference evidence="13 14" key="1">
    <citation type="submission" date="2017-03" db="EMBL/GenBank/DDBJ databases">
        <authorList>
            <person name="Afonso C.L."/>
            <person name="Miller P.J."/>
            <person name="Scott M.A."/>
            <person name="Spackman E."/>
            <person name="Goraichik I."/>
            <person name="Dimitrov K.M."/>
            <person name="Suarez D.L."/>
            <person name="Swayne D.E."/>
        </authorList>
    </citation>
    <scope>NUCLEOTIDE SEQUENCE [LARGE SCALE GENOMIC DNA]</scope>
    <source>
        <strain evidence="13 14">CECT 7691</strain>
    </source>
</reference>
<dbReference type="Pfam" id="PF05746">
    <property type="entry name" value="DALR_1"/>
    <property type="match status" value="1"/>
</dbReference>
<dbReference type="HAMAP" id="MF_00255">
    <property type="entry name" value="Gly_tRNA_synth_beta"/>
    <property type="match status" value="1"/>
</dbReference>
<dbReference type="AlphaFoldDB" id="A0A1Y5TU89"/>
<dbReference type="PRINTS" id="PR01045">
    <property type="entry name" value="TRNASYNTHGB"/>
</dbReference>
<evidence type="ECO:0000256" key="6">
    <source>
        <dbReference type="ARBA" id="ARBA00022741"/>
    </source>
</evidence>
<comment type="catalytic activity">
    <reaction evidence="10 11">
        <text>tRNA(Gly) + glycine + ATP = glycyl-tRNA(Gly) + AMP + diphosphate</text>
        <dbReference type="Rhea" id="RHEA:16013"/>
        <dbReference type="Rhea" id="RHEA-COMP:9664"/>
        <dbReference type="Rhea" id="RHEA-COMP:9683"/>
        <dbReference type="ChEBI" id="CHEBI:30616"/>
        <dbReference type="ChEBI" id="CHEBI:33019"/>
        <dbReference type="ChEBI" id="CHEBI:57305"/>
        <dbReference type="ChEBI" id="CHEBI:78442"/>
        <dbReference type="ChEBI" id="CHEBI:78522"/>
        <dbReference type="ChEBI" id="CHEBI:456215"/>
        <dbReference type="EC" id="6.1.1.14"/>
    </reaction>
</comment>
<sequence length="684" mass="74603">MAELLLELFSEEIPARMQARAADDLARLVRERLTRASLDCADIRAFATPRRLTIVADGIPAAQPDLREERRGPRVGAPDKAIDGFLRGAGLSRDQLTQVETPKGAFHVAIIESKGRPTREVLADLLPEAIAALPWPKSMRWGAGEIRWVRPLHSILCLFDGAVVPFSFGHLASGAETRGHRFMAPEPFAVRDFDDYRAKLEAGHVVLDPAERRRRIATGVAALAAAEGLKPIVDDGLLDEVVGLAEWPVPLLGRIDGAFLELPPEVLTTSMRSHQKYFALESADGTLAPRFAVIANLVADDGGKAITGGNERVLRARLSDADFFWQKDRRQPLVHRVPQLAQVVFHARLGTVEDKITRLQALAGEIAPAIGADADLAARAAYLAKADLVTGMVGEFPELQGVMGRYYARHDGEDDAVAEAIAEHYAPQGPSDRCPSAPVSVAVALADKIDTLVGFYAIGETPTGSKDPFALRRAALGVIRLIIENDVRLPLGRLFDSAAQLHGKADAFSAGTLLDFFADRLKVHLRDEGIRHDVIAAAFALADDDLTRFLRRVRALQGFLDSDSGANLLIAFRRAARIVEIETKKDGLVYSAEALDESLFALDQERELLARIGTVREATEAAMRAEDFETAFAAFSELRIPVDAFFEKVTVNAEDASIRANRLRLLARIVDSFAQFGDFSMIEG</sequence>
<evidence type="ECO:0000256" key="7">
    <source>
        <dbReference type="ARBA" id="ARBA00022840"/>
    </source>
</evidence>
<name>A0A1Y5TU89_9PROT</name>
<dbReference type="InterPro" id="IPR008909">
    <property type="entry name" value="DALR_anticod-bd"/>
</dbReference>
<keyword evidence="6 11" id="KW-0547">Nucleotide-binding</keyword>
<evidence type="ECO:0000256" key="4">
    <source>
        <dbReference type="ARBA" id="ARBA00022490"/>
    </source>
</evidence>
<dbReference type="PROSITE" id="PS50861">
    <property type="entry name" value="AA_TRNA_LIGASE_II_GLYAB"/>
    <property type="match status" value="1"/>
</dbReference>
<dbReference type="PANTHER" id="PTHR30075:SF2">
    <property type="entry name" value="GLYCINE--TRNA LIGASE, CHLOROPLASTIC_MITOCHONDRIAL 2"/>
    <property type="match status" value="1"/>
</dbReference>
<dbReference type="GO" id="GO:0004820">
    <property type="term" value="F:glycine-tRNA ligase activity"/>
    <property type="evidence" value="ECO:0007669"/>
    <property type="project" value="UniProtKB-UniRule"/>
</dbReference>
<dbReference type="Proteomes" id="UP000193200">
    <property type="component" value="Unassembled WGS sequence"/>
</dbReference>
<evidence type="ECO:0000256" key="1">
    <source>
        <dbReference type="ARBA" id="ARBA00004496"/>
    </source>
</evidence>
<evidence type="ECO:0000259" key="12">
    <source>
        <dbReference type="Pfam" id="PF05746"/>
    </source>
</evidence>
<dbReference type="EMBL" id="FWFR01000003">
    <property type="protein sequence ID" value="SLN72471.1"/>
    <property type="molecule type" value="Genomic_DNA"/>
</dbReference>
<dbReference type="OrthoDB" id="9775440at2"/>
<dbReference type="PANTHER" id="PTHR30075">
    <property type="entry name" value="GLYCYL-TRNA SYNTHETASE"/>
    <property type="match status" value="1"/>
</dbReference>
<dbReference type="GO" id="GO:0006420">
    <property type="term" value="P:arginyl-tRNA aminoacylation"/>
    <property type="evidence" value="ECO:0007669"/>
    <property type="project" value="InterPro"/>
</dbReference>
<evidence type="ECO:0000313" key="14">
    <source>
        <dbReference type="Proteomes" id="UP000193200"/>
    </source>
</evidence>
<keyword evidence="8 11" id="KW-0648">Protein biosynthesis</keyword>
<dbReference type="FunCoup" id="A0A1Y5TU89">
    <property type="interactions" value="545"/>
</dbReference>
<accession>A0A1Y5TU89</accession>
<dbReference type="InterPro" id="IPR006194">
    <property type="entry name" value="Gly-tRNA-synth_heterodimer"/>
</dbReference>
<organism evidence="13 14">
    <name type="scientific">Oceanibacterium hippocampi</name>
    <dbReference type="NCBI Taxonomy" id="745714"/>
    <lineage>
        <taxon>Bacteria</taxon>
        <taxon>Pseudomonadati</taxon>
        <taxon>Pseudomonadota</taxon>
        <taxon>Alphaproteobacteria</taxon>
        <taxon>Sneathiellales</taxon>
        <taxon>Sneathiellaceae</taxon>
        <taxon>Oceanibacterium</taxon>
    </lineage>
</organism>
<evidence type="ECO:0000313" key="13">
    <source>
        <dbReference type="EMBL" id="SLN72471.1"/>
    </source>
</evidence>
<dbReference type="GO" id="GO:0005829">
    <property type="term" value="C:cytosol"/>
    <property type="evidence" value="ECO:0007669"/>
    <property type="project" value="TreeGrafter"/>
</dbReference>
<feature type="domain" description="DALR anticodon binding" evidence="12">
    <location>
        <begin position="575"/>
        <end position="669"/>
    </location>
</feature>
<evidence type="ECO:0000256" key="11">
    <source>
        <dbReference type="HAMAP-Rule" id="MF_00255"/>
    </source>
</evidence>
<keyword evidence="14" id="KW-1185">Reference proteome</keyword>
<keyword evidence="9 11" id="KW-0030">Aminoacyl-tRNA synthetase</keyword>
<evidence type="ECO:0000256" key="3">
    <source>
        <dbReference type="ARBA" id="ARBA00011209"/>
    </source>
</evidence>
<evidence type="ECO:0000256" key="10">
    <source>
        <dbReference type="ARBA" id="ARBA00047937"/>
    </source>
</evidence>
<dbReference type="GO" id="GO:0004814">
    <property type="term" value="F:arginine-tRNA ligase activity"/>
    <property type="evidence" value="ECO:0007669"/>
    <property type="project" value="InterPro"/>
</dbReference>
<evidence type="ECO:0000256" key="5">
    <source>
        <dbReference type="ARBA" id="ARBA00022598"/>
    </source>
</evidence>
<dbReference type="GO" id="GO:0006426">
    <property type="term" value="P:glycyl-tRNA aminoacylation"/>
    <property type="evidence" value="ECO:0007669"/>
    <property type="project" value="UniProtKB-UniRule"/>
</dbReference>
<dbReference type="EC" id="6.1.1.14" evidence="11"/>
<keyword evidence="7 11" id="KW-0067">ATP-binding</keyword>
<proteinExistence type="inferred from homology"/>
<gene>
    <name evidence="11 13" type="primary">glyS</name>
    <name evidence="13" type="ORF">OCH7691_03481</name>
</gene>
<comment type="subcellular location">
    <subcellularLocation>
        <location evidence="1 11">Cytoplasm</location>
    </subcellularLocation>
</comment>